<gene>
    <name evidence="3" type="ORF">BDV36DRAFT_249326</name>
</gene>
<dbReference type="InterPro" id="IPR011009">
    <property type="entry name" value="Kinase-like_dom_sf"/>
</dbReference>
<evidence type="ECO:0000313" key="3">
    <source>
        <dbReference type="EMBL" id="KAE8420683.1"/>
    </source>
</evidence>
<proteinExistence type="predicted"/>
<dbReference type="EMBL" id="ML735707">
    <property type="protein sequence ID" value="KAE8420683.1"/>
    <property type="molecule type" value="Genomic_DNA"/>
</dbReference>
<dbReference type="SUPFAM" id="SSF56112">
    <property type="entry name" value="Protein kinase-like (PK-like)"/>
    <property type="match status" value="1"/>
</dbReference>
<evidence type="ECO:0000256" key="1">
    <source>
        <dbReference type="SAM" id="MobiDB-lite"/>
    </source>
</evidence>
<dbReference type="InterPro" id="IPR000719">
    <property type="entry name" value="Prot_kinase_dom"/>
</dbReference>
<feature type="domain" description="Protein kinase" evidence="2">
    <location>
        <begin position="1"/>
        <end position="143"/>
    </location>
</feature>
<dbReference type="PROSITE" id="PS50011">
    <property type="entry name" value="PROTEIN_KINASE_DOM"/>
    <property type="match status" value="1"/>
</dbReference>
<feature type="region of interest" description="Disordered" evidence="1">
    <location>
        <begin position="62"/>
        <end position="82"/>
    </location>
</feature>
<organism evidence="3 4">
    <name type="scientific">Aspergillus pseudocaelatus</name>
    <dbReference type="NCBI Taxonomy" id="1825620"/>
    <lineage>
        <taxon>Eukaryota</taxon>
        <taxon>Fungi</taxon>
        <taxon>Dikarya</taxon>
        <taxon>Ascomycota</taxon>
        <taxon>Pezizomycotina</taxon>
        <taxon>Eurotiomycetes</taxon>
        <taxon>Eurotiomycetidae</taxon>
        <taxon>Eurotiales</taxon>
        <taxon>Aspergillaceae</taxon>
        <taxon>Aspergillus</taxon>
        <taxon>Aspergillus subgen. Circumdati</taxon>
    </lineage>
</organism>
<reference evidence="3 4" key="1">
    <citation type="submission" date="2019-04" db="EMBL/GenBank/DDBJ databases">
        <authorList>
            <consortium name="DOE Joint Genome Institute"/>
            <person name="Mondo S."/>
            <person name="Kjaerbolling I."/>
            <person name="Vesth T."/>
            <person name="Frisvad J.C."/>
            <person name="Nybo J.L."/>
            <person name="Theobald S."/>
            <person name="Kildgaard S."/>
            <person name="Isbrandt T."/>
            <person name="Kuo A."/>
            <person name="Sato A."/>
            <person name="Lyhne E.K."/>
            <person name="Kogle M.E."/>
            <person name="Wiebenga A."/>
            <person name="Kun R.S."/>
            <person name="Lubbers R.J."/>
            <person name="Makela M.R."/>
            <person name="Barry K."/>
            <person name="Chovatia M."/>
            <person name="Clum A."/>
            <person name="Daum C."/>
            <person name="Haridas S."/>
            <person name="He G."/>
            <person name="LaButti K."/>
            <person name="Lipzen A."/>
            <person name="Riley R."/>
            <person name="Salamov A."/>
            <person name="Simmons B.A."/>
            <person name="Magnuson J.K."/>
            <person name="Henrissat B."/>
            <person name="Mortensen U.H."/>
            <person name="Larsen T.O."/>
            <person name="Devries R.P."/>
            <person name="Grigoriev I.V."/>
            <person name="Machida M."/>
            <person name="Baker S.E."/>
            <person name="Andersen M.R."/>
            <person name="Cantor M.N."/>
            <person name="Hua S.X."/>
        </authorList>
    </citation>
    <scope>NUCLEOTIDE SEQUENCE [LARGE SCALE GENOMIC DNA]</scope>
    <source>
        <strain evidence="3 4">CBS 117616</strain>
    </source>
</reference>
<name>A0ABQ6WUF8_9EURO</name>
<protein>
    <recommendedName>
        <fullName evidence="2">Protein kinase domain-containing protein</fullName>
    </recommendedName>
</protein>
<feature type="compositionally biased region" description="Basic and acidic residues" evidence="1">
    <location>
        <begin position="65"/>
        <end position="82"/>
    </location>
</feature>
<evidence type="ECO:0000313" key="4">
    <source>
        <dbReference type="Proteomes" id="UP000325395"/>
    </source>
</evidence>
<keyword evidence="4" id="KW-1185">Reference proteome</keyword>
<dbReference type="Gene3D" id="1.10.510.10">
    <property type="entry name" value="Transferase(Phosphotransferase) domain 1"/>
    <property type="match status" value="1"/>
</dbReference>
<dbReference type="Proteomes" id="UP000325395">
    <property type="component" value="Unassembled WGS sequence"/>
</dbReference>
<accession>A0ABQ6WUF8</accession>
<evidence type="ECO:0000259" key="2">
    <source>
        <dbReference type="PROSITE" id="PS50011"/>
    </source>
</evidence>
<sequence>MSVSDAKKEPWISLFQLEVARAIAAQLVIAVRYIHGQGFVHGDVHRGNLLFPSSREFTEMSTEQTYKEYGEPELESVSRLDGQKLPTGVPEYGVVPIWLGEASENVTLPESRIRPLDFGEAFSPAKEEKFESHTPLLIRPPEA</sequence>